<keyword evidence="2" id="KW-0732">Signal</keyword>
<feature type="compositionally biased region" description="Basic and acidic residues" evidence="1">
    <location>
        <begin position="41"/>
        <end position="52"/>
    </location>
</feature>
<evidence type="ECO:0000256" key="1">
    <source>
        <dbReference type="SAM" id="MobiDB-lite"/>
    </source>
</evidence>
<evidence type="ECO:0008006" key="5">
    <source>
        <dbReference type="Google" id="ProtNLM"/>
    </source>
</evidence>
<dbReference type="RefSeq" id="WP_184994030.1">
    <property type="nucleotide sequence ID" value="NZ_BOMK01000006.1"/>
</dbReference>
<organism evidence="3 4">
    <name type="scientific">Actinoplanes digitatis</name>
    <dbReference type="NCBI Taxonomy" id="1868"/>
    <lineage>
        <taxon>Bacteria</taxon>
        <taxon>Bacillati</taxon>
        <taxon>Actinomycetota</taxon>
        <taxon>Actinomycetes</taxon>
        <taxon>Micromonosporales</taxon>
        <taxon>Micromonosporaceae</taxon>
        <taxon>Actinoplanes</taxon>
    </lineage>
</organism>
<proteinExistence type="predicted"/>
<feature type="chain" id="PRO_5038907823" description="DUF5666 domain-containing protein" evidence="2">
    <location>
        <begin position="25"/>
        <end position="200"/>
    </location>
</feature>
<reference evidence="3 4" key="1">
    <citation type="submission" date="2020-08" db="EMBL/GenBank/DDBJ databases">
        <title>Sequencing the genomes of 1000 actinobacteria strains.</title>
        <authorList>
            <person name="Klenk H.-P."/>
        </authorList>
    </citation>
    <scope>NUCLEOTIDE SEQUENCE [LARGE SCALE GENOMIC DNA]</scope>
    <source>
        <strain evidence="3 4">DSM 43149</strain>
    </source>
</reference>
<dbReference type="AlphaFoldDB" id="A0A7W7HXS3"/>
<comment type="caution">
    <text evidence="3">The sequence shown here is derived from an EMBL/GenBank/DDBJ whole genome shotgun (WGS) entry which is preliminary data.</text>
</comment>
<evidence type="ECO:0000256" key="2">
    <source>
        <dbReference type="SAM" id="SignalP"/>
    </source>
</evidence>
<keyword evidence="4" id="KW-1185">Reference proteome</keyword>
<feature type="compositionally biased region" description="Low complexity" evidence="1">
    <location>
        <begin position="156"/>
        <end position="200"/>
    </location>
</feature>
<sequence>MRLPRTAAAAVLAAGIIVPAVSGAAVALASPSSHSVVATKHGHEPGGSEKPGKPHKPRKPVRIPFAANGKVTAVDAEAGTVTLAAHGGTKDVRRKTITVKVPEGARIRVNGRRATVAGILAGAKITVTGLRVDGVYTAVVINANRPKPAKPPVTPSPSVTPSTDVSPSPSVTPSTDVTPSPTGSAAPTPSVSPSADPDDQ</sequence>
<evidence type="ECO:0000313" key="4">
    <source>
        <dbReference type="Proteomes" id="UP000578112"/>
    </source>
</evidence>
<dbReference type="Proteomes" id="UP000578112">
    <property type="component" value="Unassembled WGS sequence"/>
</dbReference>
<feature type="region of interest" description="Disordered" evidence="1">
    <location>
        <begin position="145"/>
        <end position="200"/>
    </location>
</feature>
<evidence type="ECO:0000313" key="3">
    <source>
        <dbReference type="EMBL" id="MBB4762729.1"/>
    </source>
</evidence>
<dbReference type="EMBL" id="JACHNH010000001">
    <property type="protein sequence ID" value="MBB4762729.1"/>
    <property type="molecule type" value="Genomic_DNA"/>
</dbReference>
<feature type="signal peptide" evidence="2">
    <location>
        <begin position="1"/>
        <end position="24"/>
    </location>
</feature>
<accession>A0A7W7HXS3</accession>
<feature type="region of interest" description="Disordered" evidence="1">
    <location>
        <begin position="35"/>
        <end position="59"/>
    </location>
</feature>
<protein>
    <recommendedName>
        <fullName evidence="5">DUF5666 domain-containing protein</fullName>
    </recommendedName>
</protein>
<name>A0A7W7HXS3_9ACTN</name>
<gene>
    <name evidence="3" type="ORF">BJ971_003285</name>
</gene>